<feature type="domain" description="N-acetyltransferase" evidence="2">
    <location>
        <begin position="30"/>
        <end position="185"/>
    </location>
</feature>
<proteinExistence type="predicted"/>
<dbReference type="PANTHER" id="PTHR43441:SF2">
    <property type="entry name" value="FAMILY ACETYLTRANSFERASE, PUTATIVE (AFU_ORTHOLOGUE AFUA_7G00850)-RELATED"/>
    <property type="match status" value="1"/>
</dbReference>
<dbReference type="InterPro" id="IPR000182">
    <property type="entry name" value="GNAT_dom"/>
</dbReference>
<dbReference type="AlphaFoldDB" id="A0A5D0RGP7"/>
<dbReference type="SUPFAM" id="SSF55729">
    <property type="entry name" value="Acyl-CoA N-acyltransferases (Nat)"/>
    <property type="match status" value="1"/>
</dbReference>
<protein>
    <submittedName>
        <fullName evidence="3">GNAT family N-acetyltransferase</fullName>
    </submittedName>
</protein>
<feature type="region of interest" description="Disordered" evidence="1">
    <location>
        <begin position="1"/>
        <end position="20"/>
    </location>
</feature>
<dbReference type="InterPro" id="IPR016181">
    <property type="entry name" value="Acyl_CoA_acyltransferase"/>
</dbReference>
<gene>
    <name evidence="3" type="ORF">FVF75_13665</name>
</gene>
<sequence length="239" mass="26967">MAEDRDIGAPVAGWQPPPAPRGEALDGRYARLERLSADRHAADLFKANSVSDAIWDFLPYGPFASSAAYHRWMRETTAGDDPLFYAIQNRDSGQWQGVASYLRITPQAGSIEVGHINLSPALQRTRAATEAMYLMMQWAFEAGYRRYEWKCDARNLASRRAAQRLGFSYEGTFRQATVVKGRNRDTAWFAVIDAEWPGLKEAFRGWLSPANFDADGRQIERLGDLTRLVRVADDPALHR</sequence>
<name>A0A5D0RGP7_9RHOB</name>
<dbReference type="Gene3D" id="3.40.630.30">
    <property type="match status" value="1"/>
</dbReference>
<reference evidence="3 4" key="1">
    <citation type="submission" date="2019-08" db="EMBL/GenBank/DDBJ databases">
        <title>Identification of a novel species of the genus Boseongicola.</title>
        <authorList>
            <person name="Zhang X.-Q."/>
        </authorList>
    </citation>
    <scope>NUCLEOTIDE SEQUENCE [LARGE SCALE GENOMIC DNA]</scope>
    <source>
        <strain evidence="3 4">HY14</strain>
    </source>
</reference>
<accession>A0A5D0RGP7</accession>
<dbReference type="GO" id="GO:0008999">
    <property type="term" value="F:protein-N-terminal-alanine acetyltransferase activity"/>
    <property type="evidence" value="ECO:0007669"/>
    <property type="project" value="TreeGrafter"/>
</dbReference>
<dbReference type="InterPro" id="IPR051908">
    <property type="entry name" value="Ribosomal_N-acetyltransferase"/>
</dbReference>
<dbReference type="EMBL" id="VSIY01000013">
    <property type="protein sequence ID" value="TYB80672.1"/>
    <property type="molecule type" value="Genomic_DNA"/>
</dbReference>
<dbReference type="FunFam" id="3.40.630.30:FF:000047">
    <property type="entry name" value="Acetyltransferase, GNAT family"/>
    <property type="match status" value="1"/>
</dbReference>
<dbReference type="GO" id="GO:0005737">
    <property type="term" value="C:cytoplasm"/>
    <property type="evidence" value="ECO:0007669"/>
    <property type="project" value="TreeGrafter"/>
</dbReference>
<dbReference type="PROSITE" id="PS51186">
    <property type="entry name" value="GNAT"/>
    <property type="match status" value="1"/>
</dbReference>
<dbReference type="RefSeq" id="WP_148378927.1">
    <property type="nucleotide sequence ID" value="NZ_VSIY01000013.1"/>
</dbReference>
<evidence type="ECO:0000313" key="4">
    <source>
        <dbReference type="Proteomes" id="UP000322080"/>
    </source>
</evidence>
<comment type="caution">
    <text evidence="3">The sequence shown here is derived from an EMBL/GenBank/DDBJ whole genome shotgun (WGS) entry which is preliminary data.</text>
</comment>
<organism evidence="3 4">
    <name type="scientific">Maritimibacter fusiformis</name>
    <dbReference type="NCBI Taxonomy" id="2603819"/>
    <lineage>
        <taxon>Bacteria</taxon>
        <taxon>Pseudomonadati</taxon>
        <taxon>Pseudomonadota</taxon>
        <taxon>Alphaproteobacteria</taxon>
        <taxon>Rhodobacterales</taxon>
        <taxon>Roseobacteraceae</taxon>
        <taxon>Maritimibacter</taxon>
    </lineage>
</organism>
<evidence type="ECO:0000259" key="2">
    <source>
        <dbReference type="PROSITE" id="PS51186"/>
    </source>
</evidence>
<dbReference type="Proteomes" id="UP000322080">
    <property type="component" value="Unassembled WGS sequence"/>
</dbReference>
<evidence type="ECO:0000313" key="3">
    <source>
        <dbReference type="EMBL" id="TYB80672.1"/>
    </source>
</evidence>
<evidence type="ECO:0000256" key="1">
    <source>
        <dbReference type="SAM" id="MobiDB-lite"/>
    </source>
</evidence>
<dbReference type="PANTHER" id="PTHR43441">
    <property type="entry name" value="RIBOSOMAL-PROTEIN-SERINE ACETYLTRANSFERASE"/>
    <property type="match status" value="1"/>
</dbReference>
<keyword evidence="3" id="KW-0808">Transferase</keyword>
<dbReference type="GO" id="GO:1990189">
    <property type="term" value="F:protein N-terminal-serine acetyltransferase activity"/>
    <property type="evidence" value="ECO:0007669"/>
    <property type="project" value="TreeGrafter"/>
</dbReference>
<keyword evidence="4" id="KW-1185">Reference proteome</keyword>
<dbReference type="Pfam" id="PF13302">
    <property type="entry name" value="Acetyltransf_3"/>
    <property type="match status" value="1"/>
</dbReference>